<dbReference type="PANTHER" id="PTHR11157">
    <property type="entry name" value="FATTY ACID ACYL TRANSFERASE-RELATED"/>
    <property type="match status" value="1"/>
</dbReference>
<comment type="subcellular location">
    <subcellularLocation>
        <location evidence="1">Membrane</location>
        <topology evidence="1">Multi-pass membrane protein</topology>
    </subcellularLocation>
</comment>
<organism evidence="11 12">
    <name type="scientific">Branchiostoma floridae</name>
    <name type="common">Florida lancelet</name>
    <name type="synonym">Amphioxus</name>
    <dbReference type="NCBI Taxonomy" id="7739"/>
    <lineage>
        <taxon>Eukaryota</taxon>
        <taxon>Metazoa</taxon>
        <taxon>Chordata</taxon>
        <taxon>Cephalochordata</taxon>
        <taxon>Leptocardii</taxon>
        <taxon>Amphioxiformes</taxon>
        <taxon>Branchiostomatidae</taxon>
        <taxon>Branchiostoma</taxon>
    </lineage>
</organism>
<dbReference type="AlphaFoldDB" id="A0A9J7LEF3"/>
<evidence type="ECO:0000256" key="5">
    <source>
        <dbReference type="ARBA" id="ARBA00022832"/>
    </source>
</evidence>
<feature type="transmembrane region" description="Helical" evidence="10">
    <location>
        <begin position="168"/>
        <end position="193"/>
    </location>
</feature>
<dbReference type="Proteomes" id="UP000001554">
    <property type="component" value="Chromosome 6"/>
</dbReference>
<dbReference type="GeneID" id="118418599"/>
<evidence type="ECO:0000256" key="9">
    <source>
        <dbReference type="ARBA" id="ARBA00023160"/>
    </source>
</evidence>
<feature type="transmembrane region" description="Helical" evidence="10">
    <location>
        <begin position="86"/>
        <end position="107"/>
    </location>
</feature>
<evidence type="ECO:0000256" key="2">
    <source>
        <dbReference type="ARBA" id="ARBA00022516"/>
    </source>
</evidence>
<dbReference type="OrthoDB" id="10259681at2759"/>
<dbReference type="EC" id="2.3.1.199" evidence="10"/>
<feature type="transmembrane region" description="Helical" evidence="10">
    <location>
        <begin position="6"/>
        <end position="22"/>
    </location>
</feature>
<dbReference type="OMA" id="NVATHYI"/>
<reference evidence="11" key="1">
    <citation type="journal article" date="2020" name="Nat. Ecol. Evol.">
        <title>Deeply conserved synteny resolves early events in vertebrate evolution.</title>
        <authorList>
            <person name="Simakov O."/>
            <person name="Marletaz F."/>
            <person name="Yue J.X."/>
            <person name="O'Connell B."/>
            <person name="Jenkins J."/>
            <person name="Brandt A."/>
            <person name="Calef R."/>
            <person name="Tung C.H."/>
            <person name="Huang T.K."/>
            <person name="Schmutz J."/>
            <person name="Satoh N."/>
            <person name="Yu J.K."/>
            <person name="Putnam N.H."/>
            <person name="Green R.E."/>
            <person name="Rokhsar D.S."/>
        </authorList>
    </citation>
    <scope>NUCLEOTIDE SEQUENCE [LARGE SCALE GENOMIC DNA]</scope>
    <source>
        <strain evidence="11">S238N-H82</strain>
    </source>
</reference>
<keyword evidence="6 10" id="KW-1133">Transmembrane helix</keyword>
<evidence type="ECO:0000256" key="7">
    <source>
        <dbReference type="ARBA" id="ARBA00023098"/>
    </source>
</evidence>
<dbReference type="GO" id="GO:0042761">
    <property type="term" value="P:very long-chain fatty acid biosynthetic process"/>
    <property type="evidence" value="ECO:0000318"/>
    <property type="project" value="GO_Central"/>
</dbReference>
<evidence type="ECO:0000256" key="4">
    <source>
        <dbReference type="ARBA" id="ARBA00022692"/>
    </source>
</evidence>
<keyword evidence="3 10" id="KW-0808">Transferase</keyword>
<dbReference type="KEGG" id="bfo:118418599"/>
<dbReference type="RefSeq" id="XP_035680489.1">
    <property type="nucleotide sequence ID" value="XM_035824596.1"/>
</dbReference>
<evidence type="ECO:0000256" key="8">
    <source>
        <dbReference type="ARBA" id="ARBA00023136"/>
    </source>
</evidence>
<keyword evidence="11" id="KW-1185">Reference proteome</keyword>
<feature type="transmembrane region" description="Helical" evidence="10">
    <location>
        <begin position="34"/>
        <end position="54"/>
    </location>
</feature>
<comment type="similarity">
    <text evidence="10">Belongs to the ELO family.</text>
</comment>
<accession>A0A9J7LEF3</accession>
<evidence type="ECO:0000313" key="11">
    <source>
        <dbReference type="Proteomes" id="UP000001554"/>
    </source>
</evidence>
<keyword evidence="5 10" id="KW-0276">Fatty acid metabolism</keyword>
<evidence type="ECO:0000256" key="3">
    <source>
        <dbReference type="ARBA" id="ARBA00022679"/>
    </source>
</evidence>
<name>A0A9J7LEF3_BRAFL</name>
<dbReference type="GO" id="GO:0009922">
    <property type="term" value="F:fatty acid elongase activity"/>
    <property type="evidence" value="ECO:0000318"/>
    <property type="project" value="GO_Central"/>
</dbReference>
<keyword evidence="9 10" id="KW-0275">Fatty acid biosynthesis</keyword>
<dbReference type="GO" id="GO:0019367">
    <property type="term" value="P:fatty acid elongation, saturated fatty acid"/>
    <property type="evidence" value="ECO:0000318"/>
    <property type="project" value="GO_Central"/>
</dbReference>
<dbReference type="GO" id="GO:0030148">
    <property type="term" value="P:sphingolipid biosynthetic process"/>
    <property type="evidence" value="ECO:0000318"/>
    <property type="project" value="GO_Central"/>
</dbReference>
<comment type="catalytic activity">
    <reaction evidence="10">
        <text>a very-long-chain acyl-CoA + malonyl-CoA + H(+) = a very-long-chain 3-oxoacyl-CoA + CO2 + CoA</text>
        <dbReference type="Rhea" id="RHEA:32727"/>
        <dbReference type="ChEBI" id="CHEBI:15378"/>
        <dbReference type="ChEBI" id="CHEBI:16526"/>
        <dbReference type="ChEBI" id="CHEBI:57287"/>
        <dbReference type="ChEBI" id="CHEBI:57384"/>
        <dbReference type="ChEBI" id="CHEBI:90725"/>
        <dbReference type="ChEBI" id="CHEBI:90736"/>
        <dbReference type="EC" id="2.3.1.199"/>
    </reaction>
</comment>
<keyword evidence="2 10" id="KW-0444">Lipid biosynthesis</keyword>
<dbReference type="Pfam" id="PF01151">
    <property type="entry name" value="ELO"/>
    <property type="match status" value="1"/>
</dbReference>
<keyword evidence="8 10" id="KW-0472">Membrane</keyword>
<evidence type="ECO:0000313" key="12">
    <source>
        <dbReference type="RefSeq" id="XP_035680489.1"/>
    </source>
</evidence>
<dbReference type="GO" id="GO:0034625">
    <property type="term" value="P:fatty acid elongation, monounsaturated fatty acid"/>
    <property type="evidence" value="ECO:0000318"/>
    <property type="project" value="GO_Central"/>
</dbReference>
<proteinExistence type="inferred from homology"/>
<evidence type="ECO:0000256" key="10">
    <source>
        <dbReference type="RuleBase" id="RU361115"/>
    </source>
</evidence>
<reference evidence="12" key="2">
    <citation type="submission" date="2025-08" db="UniProtKB">
        <authorList>
            <consortium name="RefSeq"/>
        </authorList>
    </citation>
    <scope>IDENTIFICATION</scope>
    <source>
        <strain evidence="12">S238N-H82</strain>
        <tissue evidence="12">Testes</tissue>
    </source>
</reference>
<evidence type="ECO:0000256" key="1">
    <source>
        <dbReference type="ARBA" id="ARBA00004141"/>
    </source>
</evidence>
<dbReference type="PANTHER" id="PTHR11157:SF17">
    <property type="entry name" value="ELONGATION OF VERY LONG CHAIN FATTY ACIDS PROTEIN 6"/>
    <property type="match status" value="1"/>
</dbReference>
<keyword evidence="4 10" id="KW-0812">Transmembrane</keyword>
<keyword evidence="7 10" id="KW-0443">Lipid metabolism</keyword>
<feature type="transmembrane region" description="Helical" evidence="10">
    <location>
        <begin position="205"/>
        <end position="227"/>
    </location>
</feature>
<dbReference type="InterPro" id="IPR002076">
    <property type="entry name" value="ELO_fam"/>
</dbReference>
<gene>
    <name evidence="12" type="primary">LOC118418599</name>
</gene>
<dbReference type="GO" id="GO:0034626">
    <property type="term" value="P:fatty acid elongation, polyunsaturated fatty acid"/>
    <property type="evidence" value="ECO:0000318"/>
    <property type="project" value="GO_Central"/>
</dbReference>
<dbReference type="GO" id="GO:0005789">
    <property type="term" value="C:endoplasmic reticulum membrane"/>
    <property type="evidence" value="ECO:0000318"/>
    <property type="project" value="GO_Central"/>
</dbReference>
<sequence>MSRNWGVTIPCAAAYLLVVFFGKRSMKNRGRLDLRPLLTAWNLVLAVFSTMGAVHSNGELISRLYREGLRYAVCDSSFYHDDVIGFWTFLFAFSKVFELGDTFFLVVRKRRLRTLHWYHHAPTLVYTSYAYAHMHGPGLFSLAMNYGIHAPMYAYFTLRAATVVLPEVFAVCITLVQILQHLCGCALNAWALWIVLHGGQCSAGVLVSLVSICVYGSYAVMFLRFLVDKYTRKDDGKAD</sequence>
<evidence type="ECO:0000256" key="6">
    <source>
        <dbReference type="ARBA" id="ARBA00022989"/>
    </source>
</evidence>
<protein>
    <recommendedName>
        <fullName evidence="10">Elongation of very long chain fatty acids protein</fullName>
        <ecNumber evidence="10">2.3.1.199</ecNumber>
    </recommendedName>
    <alternativeName>
        <fullName evidence="10">Very-long-chain 3-oxoacyl-CoA synthase</fullName>
    </alternativeName>
</protein>